<dbReference type="PATRIC" id="fig|1121014.3.peg.278"/>
<evidence type="ECO:0000313" key="3">
    <source>
        <dbReference type="Proteomes" id="UP000029085"/>
    </source>
</evidence>
<name>A0A087MLV8_9GAMM</name>
<dbReference type="Proteomes" id="UP000029085">
    <property type="component" value="Unassembled WGS sequence"/>
</dbReference>
<protein>
    <recommendedName>
        <fullName evidence="4">DUF411 domain-containing protein</fullName>
    </recommendedName>
</protein>
<evidence type="ECO:0000256" key="1">
    <source>
        <dbReference type="SAM" id="SignalP"/>
    </source>
</evidence>
<accession>A0A087MLV8</accession>
<evidence type="ECO:0000313" key="2">
    <source>
        <dbReference type="EMBL" id="KFL37861.1"/>
    </source>
</evidence>
<gene>
    <name evidence="2" type="ORF">N788_01450</name>
</gene>
<dbReference type="AlphaFoldDB" id="A0A087MLV8"/>
<feature type="chain" id="PRO_5001826406" description="DUF411 domain-containing protein" evidence="1">
    <location>
        <begin position="22"/>
        <end position="163"/>
    </location>
</feature>
<sequence>MKMISATLALAALLLAAPAAAQPAAGAPANASPVDNSLPLVTVHKSPYCGCCTKWVEHMRSEGFEIKVVETEDLGPVKARVGIPPAKGSCHTAEVDGYFVEGHVPADDVKRLLRERPDARGLSVPGMPAGSPGMEMPDGRVQPYTVELITPDGKAEAFARHGG</sequence>
<organism evidence="2 3">
    <name type="scientific">Arenimonas donghaensis DSM 18148 = HO3-R19</name>
    <dbReference type="NCBI Taxonomy" id="1121014"/>
    <lineage>
        <taxon>Bacteria</taxon>
        <taxon>Pseudomonadati</taxon>
        <taxon>Pseudomonadota</taxon>
        <taxon>Gammaproteobacteria</taxon>
        <taxon>Lysobacterales</taxon>
        <taxon>Lysobacteraceae</taxon>
        <taxon>Arenimonas</taxon>
    </lineage>
</organism>
<proteinExistence type="predicted"/>
<feature type="signal peptide" evidence="1">
    <location>
        <begin position="1"/>
        <end position="21"/>
    </location>
</feature>
<dbReference type="EMBL" id="AVCJ01000001">
    <property type="protein sequence ID" value="KFL37861.1"/>
    <property type="molecule type" value="Genomic_DNA"/>
</dbReference>
<comment type="caution">
    <text evidence="2">The sequence shown here is derived from an EMBL/GenBank/DDBJ whole genome shotgun (WGS) entry which is preliminary data.</text>
</comment>
<keyword evidence="1" id="KW-0732">Signal</keyword>
<reference evidence="3" key="1">
    <citation type="submission" date="2013-08" db="EMBL/GenBank/DDBJ databases">
        <title>Genome sequencing of Arenimonas donghaensis.</title>
        <authorList>
            <person name="Chen F."/>
            <person name="Wang G."/>
        </authorList>
    </citation>
    <scope>NUCLEOTIDE SEQUENCE [LARGE SCALE GENOMIC DNA]</scope>
    <source>
        <strain evidence="3">HO3-R19</strain>
    </source>
</reference>
<reference evidence="2 3" key="2">
    <citation type="journal article" date="2015" name="Stand. Genomic Sci.">
        <title>High quality draft genomic sequence of Arenimonas donghaensis DSM 18148(T).</title>
        <authorList>
            <person name="Chen F."/>
            <person name="Wang H."/>
            <person name="Cao Y."/>
            <person name="Li X."/>
            <person name="Wang G."/>
        </authorList>
    </citation>
    <scope>NUCLEOTIDE SEQUENCE [LARGE SCALE GENOMIC DNA]</scope>
    <source>
        <strain evidence="2 3">HO3-R19</strain>
    </source>
</reference>
<dbReference type="STRING" id="1121014.N788_01450"/>
<dbReference type="Pfam" id="PF04214">
    <property type="entry name" value="DUF411"/>
    <property type="match status" value="1"/>
</dbReference>
<evidence type="ECO:0008006" key="4">
    <source>
        <dbReference type="Google" id="ProtNLM"/>
    </source>
</evidence>
<dbReference type="RefSeq" id="WP_244444063.1">
    <property type="nucleotide sequence ID" value="NZ_AVCJ01000001.1"/>
</dbReference>
<keyword evidence="3" id="KW-1185">Reference proteome</keyword>
<dbReference type="InterPro" id="IPR007332">
    <property type="entry name" value="DUF411"/>
</dbReference>